<dbReference type="Proteomes" id="UP001305779">
    <property type="component" value="Unassembled WGS sequence"/>
</dbReference>
<evidence type="ECO:0000256" key="1">
    <source>
        <dbReference type="SAM" id="MobiDB-lite"/>
    </source>
</evidence>
<name>A0ABR0EYD9_ZASCE</name>
<gene>
    <name evidence="2" type="ORF">PRZ48_004071</name>
</gene>
<reference evidence="2 3" key="1">
    <citation type="journal article" date="2023" name="G3 (Bethesda)">
        <title>A chromosome-level genome assembly of Zasmidium syzygii isolated from banana leaves.</title>
        <authorList>
            <person name="van Westerhoven A.C."/>
            <person name="Mehrabi R."/>
            <person name="Talebi R."/>
            <person name="Steentjes M.B.F."/>
            <person name="Corcolon B."/>
            <person name="Chong P.A."/>
            <person name="Kema G.H.J."/>
            <person name="Seidl M.F."/>
        </authorList>
    </citation>
    <scope>NUCLEOTIDE SEQUENCE [LARGE SCALE GENOMIC DNA]</scope>
    <source>
        <strain evidence="2 3">P124</strain>
    </source>
</reference>
<proteinExistence type="predicted"/>
<evidence type="ECO:0000313" key="3">
    <source>
        <dbReference type="Proteomes" id="UP001305779"/>
    </source>
</evidence>
<feature type="compositionally biased region" description="Pro residues" evidence="1">
    <location>
        <begin position="132"/>
        <end position="142"/>
    </location>
</feature>
<organism evidence="2 3">
    <name type="scientific">Zasmidium cellare</name>
    <name type="common">Wine cellar mold</name>
    <name type="synonym">Racodium cellare</name>
    <dbReference type="NCBI Taxonomy" id="395010"/>
    <lineage>
        <taxon>Eukaryota</taxon>
        <taxon>Fungi</taxon>
        <taxon>Dikarya</taxon>
        <taxon>Ascomycota</taxon>
        <taxon>Pezizomycotina</taxon>
        <taxon>Dothideomycetes</taxon>
        <taxon>Dothideomycetidae</taxon>
        <taxon>Mycosphaerellales</taxon>
        <taxon>Mycosphaerellaceae</taxon>
        <taxon>Zasmidium</taxon>
    </lineage>
</organism>
<dbReference type="EMBL" id="JAXOVC010000002">
    <property type="protein sequence ID" value="KAK4506106.1"/>
    <property type="molecule type" value="Genomic_DNA"/>
</dbReference>
<accession>A0ABR0EYD9</accession>
<protein>
    <submittedName>
        <fullName evidence="2">Uncharacterized protein</fullName>
    </submittedName>
</protein>
<evidence type="ECO:0000313" key="2">
    <source>
        <dbReference type="EMBL" id="KAK4506106.1"/>
    </source>
</evidence>
<feature type="region of interest" description="Disordered" evidence="1">
    <location>
        <begin position="124"/>
        <end position="154"/>
    </location>
</feature>
<comment type="caution">
    <text evidence="2">The sequence shown here is derived from an EMBL/GenBank/DDBJ whole genome shotgun (WGS) entry which is preliminary data.</text>
</comment>
<keyword evidence="3" id="KW-1185">Reference proteome</keyword>
<sequence>MDPTSSPIDHDAQPGIIRRATIGDPVYDNQALVRQRRKASIVACESSAAEHAALADRVRQLEARLAAVTSSEQAFVFDESHGRPELHLDTSFDGAALQRSWSFNDMSNETPMTDESLSLTVPTIQITGPHGSRPPSPSPFSPSPSLFSGTSRASSPDPFSAISASSLGIDTFGTSMLAPLSQVTMRTPPVSQWAADTSERHALLQAPESPTAQGWYSRRSSISSFGGLDQGFCAMNLEMPSPQAEWSEHNPFDYSAIQLEETPTTEQVPSKAQAELLADHAFNNILLPLERTAFKICLEAVYEISDMMSTTTPAAHTNLSLLTPYSLRMARCLVFLILSIGLKLHGSAGNSIAGIDSCYAIAHEQMGSLGFWAERGAQEVAALLAALGNVSGQ</sequence>